<comment type="caution">
    <text evidence="4">The sequence shown here is derived from an EMBL/GenBank/DDBJ whole genome shotgun (WGS) entry which is preliminary data.</text>
</comment>
<evidence type="ECO:0000256" key="1">
    <source>
        <dbReference type="SAM" id="MobiDB-lite"/>
    </source>
</evidence>
<reference evidence="4 5" key="1">
    <citation type="submission" date="2019-04" db="EMBL/GenBank/DDBJ databases">
        <title>Three New Species of Nocardioides, Nocardioides euryhalodurans sp. nov., Nocardioides seonyuensis sp. nov. and Nocardioides eburneoflavus sp. nov. Isolated from Soil.</title>
        <authorList>
            <person name="Roh S.G."/>
            <person name="Lee C."/>
            <person name="Kim M.-K."/>
            <person name="Kim S.B."/>
        </authorList>
    </citation>
    <scope>NUCLEOTIDE SEQUENCE [LARGE SCALE GENOMIC DNA]</scope>
    <source>
        <strain evidence="4 5">MMS17-SY213</strain>
    </source>
</reference>
<keyword evidence="5" id="KW-1185">Reference proteome</keyword>
<proteinExistence type="predicted"/>
<dbReference type="AlphaFoldDB" id="A0A4Z1CJS2"/>
<dbReference type="InterPro" id="IPR058058">
    <property type="entry name" value="CBU_0592-like"/>
</dbReference>
<accession>A0A4Z1CJS2</accession>
<sequence>MIAAALGWIGTIGGIAAYVLLSRGHWDAMSLRYSALNGLAGLLAGTASAVYGAWPSVGSNLLWTAIAAHSAFTTLRARRARPAAVAPVVDHEPEPPTHPPHALLAA</sequence>
<protein>
    <recommendedName>
        <fullName evidence="3">CBU-0592-like domain-containing protein</fullName>
    </recommendedName>
</protein>
<feature type="transmembrane region" description="Helical" evidence="2">
    <location>
        <begin position="6"/>
        <end position="21"/>
    </location>
</feature>
<keyword evidence="2" id="KW-1133">Transmembrane helix</keyword>
<dbReference type="Proteomes" id="UP000297496">
    <property type="component" value="Unassembled WGS sequence"/>
</dbReference>
<dbReference type="EMBL" id="SRRO01000001">
    <property type="protein sequence ID" value="TGN63800.1"/>
    <property type="molecule type" value="Genomic_DNA"/>
</dbReference>
<keyword evidence="2" id="KW-0812">Transmembrane</keyword>
<evidence type="ECO:0000256" key="2">
    <source>
        <dbReference type="SAM" id="Phobius"/>
    </source>
</evidence>
<evidence type="ECO:0000313" key="5">
    <source>
        <dbReference type="Proteomes" id="UP000297496"/>
    </source>
</evidence>
<dbReference type="Pfam" id="PF26604">
    <property type="entry name" value="CBU_0592"/>
    <property type="match status" value="1"/>
</dbReference>
<gene>
    <name evidence="4" type="ORF">EXE59_07420</name>
</gene>
<dbReference type="RefSeq" id="WP_135838334.1">
    <property type="nucleotide sequence ID" value="NZ_SRRO01000001.1"/>
</dbReference>
<evidence type="ECO:0000313" key="4">
    <source>
        <dbReference type="EMBL" id="TGN63800.1"/>
    </source>
</evidence>
<feature type="region of interest" description="Disordered" evidence="1">
    <location>
        <begin position="85"/>
        <end position="106"/>
    </location>
</feature>
<organism evidence="4 5">
    <name type="scientific">Nocardioides eburneiflavus</name>
    <dbReference type="NCBI Taxonomy" id="2518372"/>
    <lineage>
        <taxon>Bacteria</taxon>
        <taxon>Bacillati</taxon>
        <taxon>Actinomycetota</taxon>
        <taxon>Actinomycetes</taxon>
        <taxon>Propionibacteriales</taxon>
        <taxon>Nocardioidaceae</taxon>
        <taxon>Nocardioides</taxon>
    </lineage>
</organism>
<name>A0A4Z1CJS2_9ACTN</name>
<feature type="domain" description="CBU-0592-like" evidence="3">
    <location>
        <begin position="4"/>
        <end position="78"/>
    </location>
</feature>
<evidence type="ECO:0000259" key="3">
    <source>
        <dbReference type="Pfam" id="PF26604"/>
    </source>
</evidence>
<feature type="transmembrane region" description="Helical" evidence="2">
    <location>
        <begin position="33"/>
        <end position="54"/>
    </location>
</feature>
<dbReference type="OrthoDB" id="3256397at2"/>
<keyword evidence="2" id="KW-0472">Membrane</keyword>